<proteinExistence type="predicted"/>
<dbReference type="PANTHER" id="PTHR36342:SF1">
    <property type="entry name" value="PTB DOMAIN ENGULFMENT ADAPTER"/>
    <property type="match status" value="1"/>
</dbReference>
<evidence type="ECO:0000313" key="2">
    <source>
        <dbReference type="Proteomes" id="UP001420932"/>
    </source>
</evidence>
<accession>A0AAP0KGZ4</accession>
<dbReference type="PANTHER" id="PTHR36342">
    <property type="entry name" value="PTB DOMAIN ENGULFMENT ADAPTER"/>
    <property type="match status" value="1"/>
</dbReference>
<evidence type="ECO:0000313" key="1">
    <source>
        <dbReference type="EMBL" id="KAK9151429.1"/>
    </source>
</evidence>
<reference evidence="1 2" key="1">
    <citation type="submission" date="2024-01" db="EMBL/GenBank/DDBJ databases">
        <title>Genome assemblies of Stephania.</title>
        <authorList>
            <person name="Yang L."/>
        </authorList>
    </citation>
    <scope>NUCLEOTIDE SEQUENCE [LARGE SCALE GENOMIC DNA]</scope>
    <source>
        <strain evidence="1">YNDBR</strain>
        <tissue evidence="1">Leaf</tissue>
    </source>
</reference>
<dbReference type="EMBL" id="JBBNAF010000004">
    <property type="protein sequence ID" value="KAK9151429.1"/>
    <property type="molecule type" value="Genomic_DNA"/>
</dbReference>
<keyword evidence="2" id="KW-1185">Reference proteome</keyword>
<protein>
    <recommendedName>
        <fullName evidence="3">PTB domain engulfment adapter</fullName>
    </recommendedName>
</protein>
<evidence type="ECO:0008006" key="3">
    <source>
        <dbReference type="Google" id="ProtNLM"/>
    </source>
</evidence>
<sequence>MATTLNLGGVKSMDSKGRDEIYVAAMPLRGTKGPAQLLFSSAYSLNLWDLQHYMVIIRPSSPSQPQAFVFDFQPEDPENIYTALAALSGRGIPGIVLERKIACLPKRKCWFVGYSDTDAVERAKRFNEYWDTALRINQHDCRNYTNDLVNCLTGQKHVLEHLRS</sequence>
<organism evidence="1 2">
    <name type="scientific">Stephania yunnanensis</name>
    <dbReference type="NCBI Taxonomy" id="152371"/>
    <lineage>
        <taxon>Eukaryota</taxon>
        <taxon>Viridiplantae</taxon>
        <taxon>Streptophyta</taxon>
        <taxon>Embryophyta</taxon>
        <taxon>Tracheophyta</taxon>
        <taxon>Spermatophyta</taxon>
        <taxon>Magnoliopsida</taxon>
        <taxon>Ranunculales</taxon>
        <taxon>Menispermaceae</taxon>
        <taxon>Menispermoideae</taxon>
        <taxon>Cissampelideae</taxon>
        <taxon>Stephania</taxon>
    </lineage>
</organism>
<gene>
    <name evidence="1" type="ORF">Syun_009738</name>
</gene>
<dbReference type="Proteomes" id="UP001420932">
    <property type="component" value="Unassembled WGS sequence"/>
</dbReference>
<dbReference type="AlphaFoldDB" id="A0AAP0KGZ4"/>
<comment type="caution">
    <text evidence="1">The sequence shown here is derived from an EMBL/GenBank/DDBJ whole genome shotgun (WGS) entry which is preliminary data.</text>
</comment>
<name>A0AAP0KGZ4_9MAGN</name>